<accession>D8QYJ8</accession>
<dbReference type="PANTHER" id="PTHR46201">
    <property type="entry name" value="PHD FINGER PROTEIN MALE MEIOCYTE DEATH 1-RELATED"/>
    <property type="match status" value="1"/>
</dbReference>
<evidence type="ECO:0000313" key="6">
    <source>
        <dbReference type="Proteomes" id="UP000001514"/>
    </source>
</evidence>
<feature type="domain" description="PHD-type" evidence="4">
    <location>
        <begin position="12"/>
        <end position="56"/>
    </location>
</feature>
<evidence type="ECO:0000256" key="1">
    <source>
        <dbReference type="ARBA" id="ARBA00022723"/>
    </source>
</evidence>
<dbReference type="InterPro" id="IPR019787">
    <property type="entry name" value="Znf_PHD-finger"/>
</dbReference>
<sequence length="56" mass="6199">FEKGVDDWVVNCRCGARDDDGERMAACDSCGVWSHTRCAHIRDGDDVPEQFFCGGC</sequence>
<evidence type="ECO:0000256" key="2">
    <source>
        <dbReference type="ARBA" id="ARBA00022771"/>
    </source>
</evidence>
<dbReference type="OMA" id="KEWRVEC"/>
<dbReference type="GO" id="GO:0008270">
    <property type="term" value="F:zinc ion binding"/>
    <property type="evidence" value="ECO:0007669"/>
    <property type="project" value="UniProtKB-KW"/>
</dbReference>
<dbReference type="HOGENOM" id="CLU_3020539_0_0_1"/>
<dbReference type="Gene3D" id="3.30.40.10">
    <property type="entry name" value="Zinc/RING finger domain, C3HC4 (zinc finger)"/>
    <property type="match status" value="1"/>
</dbReference>
<gene>
    <name evidence="5" type="ORF">SELMODRAFT_69964</name>
</gene>
<dbReference type="AlphaFoldDB" id="D8QYJ8"/>
<evidence type="ECO:0000259" key="4">
    <source>
        <dbReference type="Pfam" id="PF00628"/>
    </source>
</evidence>
<organism evidence="6">
    <name type="scientific">Selaginella moellendorffii</name>
    <name type="common">Spikemoss</name>
    <dbReference type="NCBI Taxonomy" id="88036"/>
    <lineage>
        <taxon>Eukaryota</taxon>
        <taxon>Viridiplantae</taxon>
        <taxon>Streptophyta</taxon>
        <taxon>Embryophyta</taxon>
        <taxon>Tracheophyta</taxon>
        <taxon>Lycopodiopsida</taxon>
        <taxon>Selaginellales</taxon>
        <taxon>Selaginellaceae</taxon>
        <taxon>Selaginella</taxon>
    </lineage>
</organism>
<feature type="non-terminal residue" evidence="5">
    <location>
        <position position="56"/>
    </location>
</feature>
<keyword evidence="3" id="KW-0862">Zinc</keyword>
<protein>
    <recommendedName>
        <fullName evidence="4">PHD-type domain-containing protein</fullName>
    </recommendedName>
</protein>
<dbReference type="InParanoid" id="D8QYJ8"/>
<keyword evidence="6" id="KW-1185">Reference proteome</keyword>
<dbReference type="SUPFAM" id="SSF57903">
    <property type="entry name" value="FYVE/PHD zinc finger"/>
    <property type="match status" value="1"/>
</dbReference>
<dbReference type="EMBL" id="GL377569">
    <property type="protein sequence ID" value="EFJ34250.1"/>
    <property type="molecule type" value="Genomic_DNA"/>
</dbReference>
<dbReference type="STRING" id="88036.D8QYJ8"/>
<evidence type="ECO:0000313" key="5">
    <source>
        <dbReference type="EMBL" id="EFJ34250.1"/>
    </source>
</evidence>
<dbReference type="Pfam" id="PF00628">
    <property type="entry name" value="PHD"/>
    <property type="match status" value="1"/>
</dbReference>
<dbReference type="Proteomes" id="UP000001514">
    <property type="component" value="Unassembled WGS sequence"/>
</dbReference>
<dbReference type="PANTHER" id="PTHR46201:SF3">
    <property type="entry name" value="OS01G0877500 PROTEIN"/>
    <property type="match status" value="1"/>
</dbReference>
<evidence type="ECO:0000256" key="3">
    <source>
        <dbReference type="ARBA" id="ARBA00022833"/>
    </source>
</evidence>
<dbReference type="Gramene" id="EFJ34250">
    <property type="protein sequence ID" value="EFJ34250"/>
    <property type="gene ID" value="SELMODRAFT_69964"/>
</dbReference>
<proteinExistence type="predicted"/>
<dbReference type="KEGG" id="smo:SELMODRAFT_69964"/>
<name>D8QYJ8_SELML</name>
<keyword evidence="2" id="KW-0863">Zinc-finger</keyword>
<dbReference type="InterPro" id="IPR013083">
    <property type="entry name" value="Znf_RING/FYVE/PHD"/>
</dbReference>
<dbReference type="eggNOG" id="KOG1844">
    <property type="taxonomic scope" value="Eukaryota"/>
</dbReference>
<feature type="non-terminal residue" evidence="5">
    <location>
        <position position="1"/>
    </location>
</feature>
<dbReference type="InterPro" id="IPR011011">
    <property type="entry name" value="Znf_FYVE_PHD"/>
</dbReference>
<reference evidence="5 6" key="1">
    <citation type="journal article" date="2011" name="Science">
        <title>The Selaginella genome identifies genetic changes associated with the evolution of vascular plants.</title>
        <authorList>
            <person name="Banks J.A."/>
            <person name="Nishiyama T."/>
            <person name="Hasebe M."/>
            <person name="Bowman J.L."/>
            <person name="Gribskov M."/>
            <person name="dePamphilis C."/>
            <person name="Albert V.A."/>
            <person name="Aono N."/>
            <person name="Aoyama T."/>
            <person name="Ambrose B.A."/>
            <person name="Ashton N.W."/>
            <person name="Axtell M.J."/>
            <person name="Barker E."/>
            <person name="Barker M.S."/>
            <person name="Bennetzen J.L."/>
            <person name="Bonawitz N.D."/>
            <person name="Chapple C."/>
            <person name="Cheng C."/>
            <person name="Correa L.G."/>
            <person name="Dacre M."/>
            <person name="DeBarry J."/>
            <person name="Dreyer I."/>
            <person name="Elias M."/>
            <person name="Engstrom E.M."/>
            <person name="Estelle M."/>
            <person name="Feng L."/>
            <person name="Finet C."/>
            <person name="Floyd S.K."/>
            <person name="Frommer W.B."/>
            <person name="Fujita T."/>
            <person name="Gramzow L."/>
            <person name="Gutensohn M."/>
            <person name="Harholt J."/>
            <person name="Hattori M."/>
            <person name="Heyl A."/>
            <person name="Hirai T."/>
            <person name="Hiwatashi Y."/>
            <person name="Ishikawa M."/>
            <person name="Iwata M."/>
            <person name="Karol K.G."/>
            <person name="Koehler B."/>
            <person name="Kolukisaoglu U."/>
            <person name="Kubo M."/>
            <person name="Kurata T."/>
            <person name="Lalonde S."/>
            <person name="Li K."/>
            <person name="Li Y."/>
            <person name="Litt A."/>
            <person name="Lyons E."/>
            <person name="Manning G."/>
            <person name="Maruyama T."/>
            <person name="Michael T.P."/>
            <person name="Mikami K."/>
            <person name="Miyazaki S."/>
            <person name="Morinaga S."/>
            <person name="Murata T."/>
            <person name="Mueller-Roeber B."/>
            <person name="Nelson D.R."/>
            <person name="Obara M."/>
            <person name="Oguri Y."/>
            <person name="Olmstead R.G."/>
            <person name="Onodera N."/>
            <person name="Petersen B.L."/>
            <person name="Pils B."/>
            <person name="Prigge M."/>
            <person name="Rensing S.A."/>
            <person name="Riano-Pachon D.M."/>
            <person name="Roberts A.W."/>
            <person name="Sato Y."/>
            <person name="Scheller H.V."/>
            <person name="Schulz B."/>
            <person name="Schulz C."/>
            <person name="Shakirov E.V."/>
            <person name="Shibagaki N."/>
            <person name="Shinohara N."/>
            <person name="Shippen D.E."/>
            <person name="Soerensen I."/>
            <person name="Sotooka R."/>
            <person name="Sugimoto N."/>
            <person name="Sugita M."/>
            <person name="Sumikawa N."/>
            <person name="Tanurdzic M."/>
            <person name="Theissen G."/>
            <person name="Ulvskov P."/>
            <person name="Wakazuki S."/>
            <person name="Weng J.K."/>
            <person name="Willats W.W."/>
            <person name="Wipf D."/>
            <person name="Wolf P.G."/>
            <person name="Yang L."/>
            <person name="Zimmer A.D."/>
            <person name="Zhu Q."/>
            <person name="Mitros T."/>
            <person name="Hellsten U."/>
            <person name="Loque D."/>
            <person name="Otillar R."/>
            <person name="Salamov A."/>
            <person name="Schmutz J."/>
            <person name="Shapiro H."/>
            <person name="Lindquist E."/>
            <person name="Lucas S."/>
            <person name="Rokhsar D."/>
            <person name="Grigoriev I.V."/>
        </authorList>
    </citation>
    <scope>NUCLEOTIDE SEQUENCE [LARGE SCALE GENOMIC DNA]</scope>
</reference>
<keyword evidence="1" id="KW-0479">Metal-binding</keyword>